<evidence type="ECO:0000313" key="4">
    <source>
        <dbReference type="Proteomes" id="UP000004259"/>
    </source>
</evidence>
<feature type="transmembrane region" description="Helical" evidence="1">
    <location>
        <begin position="48"/>
        <end position="67"/>
    </location>
</feature>
<comment type="caution">
    <text evidence="3">The sequence shown here is derived from an EMBL/GenBank/DDBJ whole genome shotgun (WGS) entry which is preliminary data.</text>
</comment>
<dbReference type="OrthoDB" id="1822909at2"/>
<dbReference type="Proteomes" id="UP000004259">
    <property type="component" value="Unassembled WGS sequence"/>
</dbReference>
<evidence type="ECO:0000256" key="1">
    <source>
        <dbReference type="SAM" id="Phobius"/>
    </source>
</evidence>
<gene>
    <name evidence="3" type="ORF">CUS_6009</name>
</gene>
<protein>
    <submittedName>
        <fullName evidence="3">Conserved domain protein</fullName>
    </submittedName>
</protein>
<dbReference type="AlphaFoldDB" id="E9SCZ7"/>
<sequence>MKKRISAFVISFALLVGGALTASAESAAESEKGGEKAVVTAQENPNTGAVTLGTVSVALAGCAVLVCKKRK</sequence>
<dbReference type="RefSeq" id="WP_002850176.1">
    <property type="nucleotide sequence ID" value="NZ_ADKM02000086.1"/>
</dbReference>
<keyword evidence="1" id="KW-0812">Transmembrane</keyword>
<dbReference type="STRING" id="246199.CUS_6009"/>
<keyword evidence="1" id="KW-1133">Transmembrane helix</keyword>
<keyword evidence="2" id="KW-0732">Signal</keyword>
<feature type="signal peptide" evidence="2">
    <location>
        <begin position="1"/>
        <end position="24"/>
    </location>
</feature>
<accession>E9SCZ7</accession>
<name>E9SCZ7_RUMAL</name>
<reference evidence="3 4" key="1">
    <citation type="submission" date="2011-02" db="EMBL/GenBank/DDBJ databases">
        <authorList>
            <person name="Nelson K.E."/>
            <person name="Sutton G."/>
            <person name="Torralba M."/>
            <person name="Durkin S."/>
            <person name="Harkins D."/>
            <person name="Montgomery R."/>
            <person name="Ziemer C."/>
            <person name="Klaassens E."/>
            <person name="Ocuiv P."/>
            <person name="Morrison M."/>
        </authorList>
    </citation>
    <scope>NUCLEOTIDE SEQUENCE [LARGE SCALE GENOMIC DNA]</scope>
    <source>
        <strain evidence="3 4">8</strain>
    </source>
</reference>
<dbReference type="NCBIfam" id="NF033846">
    <property type="entry name" value="Rumino_NPXTG"/>
    <property type="match status" value="1"/>
</dbReference>
<keyword evidence="1" id="KW-0472">Membrane</keyword>
<dbReference type="EMBL" id="ADKM02000086">
    <property type="protein sequence ID" value="EGC02800.1"/>
    <property type="molecule type" value="Genomic_DNA"/>
</dbReference>
<organism evidence="3 4">
    <name type="scientific">Ruminococcus albus 8</name>
    <dbReference type="NCBI Taxonomy" id="246199"/>
    <lineage>
        <taxon>Bacteria</taxon>
        <taxon>Bacillati</taxon>
        <taxon>Bacillota</taxon>
        <taxon>Clostridia</taxon>
        <taxon>Eubacteriales</taxon>
        <taxon>Oscillospiraceae</taxon>
        <taxon>Ruminococcus</taxon>
    </lineage>
</organism>
<proteinExistence type="predicted"/>
<evidence type="ECO:0000313" key="3">
    <source>
        <dbReference type="EMBL" id="EGC02800.1"/>
    </source>
</evidence>
<keyword evidence="4" id="KW-1185">Reference proteome</keyword>
<feature type="chain" id="PRO_5003245691" evidence="2">
    <location>
        <begin position="25"/>
        <end position="71"/>
    </location>
</feature>
<evidence type="ECO:0000256" key="2">
    <source>
        <dbReference type="SAM" id="SignalP"/>
    </source>
</evidence>